<gene>
    <name evidence="2" type="ORF">AURDEDRAFT_117435</name>
</gene>
<evidence type="ECO:0000256" key="1">
    <source>
        <dbReference type="SAM" id="MobiDB-lite"/>
    </source>
</evidence>
<protein>
    <submittedName>
        <fullName evidence="2">Uncharacterized protein</fullName>
    </submittedName>
</protein>
<dbReference type="AlphaFoldDB" id="J0WSM5"/>
<accession>J0WSM5</accession>
<feature type="compositionally biased region" description="Polar residues" evidence="1">
    <location>
        <begin position="133"/>
        <end position="150"/>
    </location>
</feature>
<feature type="region of interest" description="Disordered" evidence="1">
    <location>
        <begin position="122"/>
        <end position="150"/>
    </location>
</feature>
<evidence type="ECO:0000313" key="3">
    <source>
        <dbReference type="Proteomes" id="UP000006514"/>
    </source>
</evidence>
<sequence length="173" mass="18870">MQPPSRHIGLAFSLHAGCSDRRLTLVWLATTRAFSAGRCSHPQASRSCPSMTPSSRTADPKRKTRDTRGSPVQTLTLLPVCVHYERCALCSGEPHAEIPRSATRVDTRLLPDAELMLPRRVSRARGPPPCPAANSTFDSTRFDSKVSTCGTRPQRAVPGRLLPLSPPCFELAI</sequence>
<evidence type="ECO:0000313" key="2">
    <source>
        <dbReference type="EMBL" id="EJD35165.1"/>
    </source>
</evidence>
<dbReference type="EMBL" id="JH687901">
    <property type="protein sequence ID" value="EJD35165.1"/>
    <property type="molecule type" value="Genomic_DNA"/>
</dbReference>
<feature type="region of interest" description="Disordered" evidence="1">
    <location>
        <begin position="39"/>
        <end position="70"/>
    </location>
</feature>
<proteinExistence type="predicted"/>
<dbReference type="KEGG" id="adl:AURDEDRAFT_117435"/>
<dbReference type="Proteomes" id="UP000006514">
    <property type="component" value="Unassembled WGS sequence"/>
</dbReference>
<feature type="compositionally biased region" description="Polar residues" evidence="1">
    <location>
        <begin position="42"/>
        <end position="57"/>
    </location>
</feature>
<dbReference type="InParanoid" id="J0WSM5"/>
<keyword evidence="3" id="KW-1185">Reference proteome</keyword>
<organism evidence="2 3">
    <name type="scientific">Auricularia subglabra (strain TFB-10046 / SS5)</name>
    <name type="common">White-rot fungus</name>
    <name type="synonym">Auricularia delicata (strain TFB10046)</name>
    <dbReference type="NCBI Taxonomy" id="717982"/>
    <lineage>
        <taxon>Eukaryota</taxon>
        <taxon>Fungi</taxon>
        <taxon>Dikarya</taxon>
        <taxon>Basidiomycota</taxon>
        <taxon>Agaricomycotina</taxon>
        <taxon>Agaricomycetes</taxon>
        <taxon>Auriculariales</taxon>
        <taxon>Auriculariaceae</taxon>
        <taxon>Auricularia</taxon>
    </lineage>
</organism>
<name>J0WSM5_AURST</name>
<reference evidence="3" key="1">
    <citation type="journal article" date="2012" name="Science">
        <title>The Paleozoic origin of enzymatic lignin decomposition reconstructed from 31 fungal genomes.</title>
        <authorList>
            <person name="Floudas D."/>
            <person name="Binder M."/>
            <person name="Riley R."/>
            <person name="Barry K."/>
            <person name="Blanchette R.A."/>
            <person name="Henrissat B."/>
            <person name="Martinez A.T."/>
            <person name="Otillar R."/>
            <person name="Spatafora J.W."/>
            <person name="Yadav J.S."/>
            <person name="Aerts A."/>
            <person name="Benoit I."/>
            <person name="Boyd A."/>
            <person name="Carlson A."/>
            <person name="Copeland A."/>
            <person name="Coutinho P.M."/>
            <person name="de Vries R.P."/>
            <person name="Ferreira P."/>
            <person name="Findley K."/>
            <person name="Foster B."/>
            <person name="Gaskell J."/>
            <person name="Glotzer D."/>
            <person name="Gorecki P."/>
            <person name="Heitman J."/>
            <person name="Hesse C."/>
            <person name="Hori C."/>
            <person name="Igarashi K."/>
            <person name="Jurgens J.A."/>
            <person name="Kallen N."/>
            <person name="Kersten P."/>
            <person name="Kohler A."/>
            <person name="Kuees U."/>
            <person name="Kumar T.K.A."/>
            <person name="Kuo A."/>
            <person name="LaButti K."/>
            <person name="Larrondo L.F."/>
            <person name="Lindquist E."/>
            <person name="Ling A."/>
            <person name="Lombard V."/>
            <person name="Lucas S."/>
            <person name="Lundell T."/>
            <person name="Martin R."/>
            <person name="McLaughlin D.J."/>
            <person name="Morgenstern I."/>
            <person name="Morin E."/>
            <person name="Murat C."/>
            <person name="Nagy L.G."/>
            <person name="Nolan M."/>
            <person name="Ohm R.A."/>
            <person name="Patyshakuliyeva A."/>
            <person name="Rokas A."/>
            <person name="Ruiz-Duenas F.J."/>
            <person name="Sabat G."/>
            <person name="Salamov A."/>
            <person name="Samejima M."/>
            <person name="Schmutz J."/>
            <person name="Slot J.C."/>
            <person name="St John F."/>
            <person name="Stenlid J."/>
            <person name="Sun H."/>
            <person name="Sun S."/>
            <person name="Syed K."/>
            <person name="Tsang A."/>
            <person name="Wiebenga A."/>
            <person name="Young D."/>
            <person name="Pisabarro A."/>
            <person name="Eastwood D.C."/>
            <person name="Martin F."/>
            <person name="Cullen D."/>
            <person name="Grigoriev I.V."/>
            <person name="Hibbett D.S."/>
        </authorList>
    </citation>
    <scope>NUCLEOTIDE SEQUENCE [LARGE SCALE GENOMIC DNA]</scope>
    <source>
        <strain evidence="3">TFB10046</strain>
    </source>
</reference>